<evidence type="ECO:0008006" key="4">
    <source>
        <dbReference type="Google" id="ProtNLM"/>
    </source>
</evidence>
<accession>A0A544V105</accession>
<organism evidence="2 3">
    <name type="scientific">Lysinibacillus sphaericus</name>
    <name type="common">Bacillus sphaericus</name>
    <dbReference type="NCBI Taxonomy" id="1421"/>
    <lineage>
        <taxon>Bacteria</taxon>
        <taxon>Bacillati</taxon>
        <taxon>Bacillota</taxon>
        <taxon>Bacilli</taxon>
        <taxon>Bacillales</taxon>
        <taxon>Bacillaceae</taxon>
        <taxon>Lysinibacillus</taxon>
    </lineage>
</organism>
<dbReference type="RefSeq" id="WP_142507191.1">
    <property type="nucleotide sequence ID" value="NZ_SADV01000001.1"/>
</dbReference>
<keyword evidence="1" id="KW-0732">Signal</keyword>
<dbReference type="AlphaFoldDB" id="A0A544V105"/>
<comment type="caution">
    <text evidence="2">The sequence shown here is derived from an EMBL/GenBank/DDBJ whole genome shotgun (WGS) entry which is preliminary data.</text>
</comment>
<dbReference type="Proteomes" id="UP000317944">
    <property type="component" value="Unassembled WGS sequence"/>
</dbReference>
<proteinExistence type="predicted"/>
<gene>
    <name evidence="2" type="ORF">C7Y47_01795</name>
</gene>
<evidence type="ECO:0000256" key="1">
    <source>
        <dbReference type="SAM" id="SignalP"/>
    </source>
</evidence>
<feature type="signal peptide" evidence="1">
    <location>
        <begin position="1"/>
        <end position="26"/>
    </location>
</feature>
<evidence type="ECO:0000313" key="3">
    <source>
        <dbReference type="Proteomes" id="UP000317944"/>
    </source>
</evidence>
<evidence type="ECO:0000313" key="2">
    <source>
        <dbReference type="EMBL" id="TQR39787.1"/>
    </source>
</evidence>
<feature type="chain" id="PRO_5021878667" description="DUF5626 domain-containing protein" evidence="1">
    <location>
        <begin position="27"/>
        <end position="154"/>
    </location>
</feature>
<sequence>MKKILFSTLLLLSLVLVAFSPLQAFASNDVTAELDPTLGETTDIVPFAETNGVAGLTIYASSDADNGSSIPSTSGHAWITVSNYKSTSISVGKLSGIAQYKLISVGTWGNKSEHTGLWYGLESKFVSQGAYSNRVSLSMDLTQAVIRYNKFKNN</sequence>
<dbReference type="EMBL" id="SADV01000001">
    <property type="protein sequence ID" value="TQR39787.1"/>
    <property type="molecule type" value="Genomic_DNA"/>
</dbReference>
<protein>
    <recommendedName>
        <fullName evidence="4">DUF5626 domain-containing protein</fullName>
    </recommendedName>
</protein>
<reference evidence="2 3" key="1">
    <citation type="submission" date="2018-03" db="EMBL/GenBank/DDBJ databases">
        <title>Aerobic endospore-forming bacteria genome sequencing and assembly.</title>
        <authorList>
            <person name="Cavalcante D.A."/>
            <person name="Driks A."/>
            <person name="Putonti C."/>
            <person name="De-Souza M.T."/>
        </authorList>
    </citation>
    <scope>NUCLEOTIDE SEQUENCE [LARGE SCALE GENOMIC DNA]</scope>
    <source>
        <strain evidence="2 3">SDF0037</strain>
    </source>
</reference>
<dbReference type="OrthoDB" id="2663440at2"/>
<name>A0A544V105_LYSSH</name>